<accession>A0A3P6SS97</accession>
<evidence type="ECO:0000313" key="5">
    <source>
        <dbReference type="Proteomes" id="UP000277928"/>
    </source>
</evidence>
<keyword evidence="2" id="KW-0472">Membrane</keyword>
<organism evidence="4 5">
    <name type="scientific">Litomosoides sigmodontis</name>
    <name type="common">Filarial nematode worm</name>
    <dbReference type="NCBI Taxonomy" id="42156"/>
    <lineage>
        <taxon>Eukaryota</taxon>
        <taxon>Metazoa</taxon>
        <taxon>Ecdysozoa</taxon>
        <taxon>Nematoda</taxon>
        <taxon>Chromadorea</taxon>
        <taxon>Rhabditida</taxon>
        <taxon>Spirurina</taxon>
        <taxon>Spiruromorpha</taxon>
        <taxon>Filarioidea</taxon>
        <taxon>Onchocercidae</taxon>
        <taxon>Litomosoides</taxon>
    </lineage>
</organism>
<dbReference type="Proteomes" id="UP000277928">
    <property type="component" value="Unassembled WGS sequence"/>
</dbReference>
<evidence type="ECO:0000256" key="2">
    <source>
        <dbReference type="SAM" id="Phobius"/>
    </source>
</evidence>
<feature type="chain" id="PRO_5018054898" evidence="3">
    <location>
        <begin position="20"/>
        <end position="192"/>
    </location>
</feature>
<reference evidence="4 5" key="1">
    <citation type="submission" date="2018-08" db="EMBL/GenBank/DDBJ databases">
        <authorList>
            <person name="Laetsch R D."/>
            <person name="Stevens L."/>
            <person name="Kumar S."/>
            <person name="Blaxter L. M."/>
        </authorList>
    </citation>
    <scope>NUCLEOTIDE SEQUENCE [LARGE SCALE GENOMIC DNA]</scope>
</reference>
<keyword evidence="2" id="KW-1133">Transmembrane helix</keyword>
<feature type="transmembrane region" description="Helical" evidence="2">
    <location>
        <begin position="93"/>
        <end position="115"/>
    </location>
</feature>
<keyword evidence="2" id="KW-0812">Transmembrane</keyword>
<protein>
    <submittedName>
        <fullName evidence="4">Uncharacterized protein</fullName>
    </submittedName>
</protein>
<keyword evidence="3" id="KW-0732">Signal</keyword>
<evidence type="ECO:0000256" key="3">
    <source>
        <dbReference type="SAM" id="SignalP"/>
    </source>
</evidence>
<gene>
    <name evidence="4" type="ORF">NLS_LOCUS1146</name>
</gene>
<proteinExistence type="predicted"/>
<feature type="region of interest" description="Disordered" evidence="1">
    <location>
        <begin position="170"/>
        <end position="192"/>
    </location>
</feature>
<dbReference type="AlphaFoldDB" id="A0A3P6SS97"/>
<sequence length="192" mass="21335">MTGFKRIIALLLNLQANVCQQTKQTGHEEECKVSPASYNSQCNYNPFSIINGFTATKTIAPLASIYDLLSNVFNQIDKITQFLCIFIKDNAEMILFGLFTFLALNIVGILFVIVFHNLKIMSELQVISANNKTLQKKLKVTLKKIKKRIGLANSKLVSDLTAVNATTQTTSTSRLSRQRELNEKGAASQTDA</sequence>
<feature type="signal peptide" evidence="3">
    <location>
        <begin position="1"/>
        <end position="19"/>
    </location>
</feature>
<evidence type="ECO:0000313" key="4">
    <source>
        <dbReference type="EMBL" id="VDK70555.1"/>
    </source>
</evidence>
<dbReference type="EMBL" id="UYRX01000037">
    <property type="protein sequence ID" value="VDK70555.1"/>
    <property type="molecule type" value="Genomic_DNA"/>
</dbReference>
<keyword evidence="5" id="KW-1185">Reference proteome</keyword>
<name>A0A3P6SS97_LITSI</name>
<evidence type="ECO:0000256" key="1">
    <source>
        <dbReference type="SAM" id="MobiDB-lite"/>
    </source>
</evidence>
<dbReference type="OrthoDB" id="10324559at2759"/>
<dbReference type="OMA" id="YPILHLF"/>